<feature type="region of interest" description="Disordered" evidence="1">
    <location>
        <begin position="1"/>
        <end position="28"/>
    </location>
</feature>
<name>A0A699ZG74_HAELA</name>
<evidence type="ECO:0000313" key="2">
    <source>
        <dbReference type="EMBL" id="GFH17818.1"/>
    </source>
</evidence>
<organism evidence="2 3">
    <name type="scientific">Haematococcus lacustris</name>
    <name type="common">Green alga</name>
    <name type="synonym">Haematococcus pluvialis</name>
    <dbReference type="NCBI Taxonomy" id="44745"/>
    <lineage>
        <taxon>Eukaryota</taxon>
        <taxon>Viridiplantae</taxon>
        <taxon>Chlorophyta</taxon>
        <taxon>core chlorophytes</taxon>
        <taxon>Chlorophyceae</taxon>
        <taxon>CS clade</taxon>
        <taxon>Chlamydomonadales</taxon>
        <taxon>Haematococcaceae</taxon>
        <taxon>Haematococcus</taxon>
    </lineage>
</organism>
<comment type="caution">
    <text evidence="2">The sequence shown here is derived from an EMBL/GenBank/DDBJ whole genome shotgun (WGS) entry which is preliminary data.</text>
</comment>
<evidence type="ECO:0000256" key="1">
    <source>
        <dbReference type="SAM" id="MobiDB-lite"/>
    </source>
</evidence>
<dbReference type="Proteomes" id="UP000485058">
    <property type="component" value="Unassembled WGS sequence"/>
</dbReference>
<sequence length="90" mass="9439">MPCWHTSEKPEAPEVAHESEPPKPVHACLSKRTQDCPTAGALGGRPGAPSSAGTLTITCASMTSSHTKLATHSKVNSSQHYLRLGISTAF</sequence>
<gene>
    <name evidence="2" type="ORF">HaLaN_14524</name>
</gene>
<evidence type="ECO:0000313" key="3">
    <source>
        <dbReference type="Proteomes" id="UP000485058"/>
    </source>
</evidence>
<proteinExistence type="predicted"/>
<keyword evidence="3" id="KW-1185">Reference proteome</keyword>
<dbReference type="AlphaFoldDB" id="A0A699ZG74"/>
<accession>A0A699ZG74</accession>
<protein>
    <submittedName>
        <fullName evidence="2">Uncharacterized protein</fullName>
    </submittedName>
</protein>
<feature type="compositionally biased region" description="Basic and acidic residues" evidence="1">
    <location>
        <begin position="1"/>
        <end position="23"/>
    </location>
</feature>
<dbReference type="EMBL" id="BLLF01001205">
    <property type="protein sequence ID" value="GFH17818.1"/>
    <property type="molecule type" value="Genomic_DNA"/>
</dbReference>
<reference evidence="2 3" key="1">
    <citation type="submission" date="2020-02" db="EMBL/GenBank/DDBJ databases">
        <title>Draft genome sequence of Haematococcus lacustris strain NIES-144.</title>
        <authorList>
            <person name="Morimoto D."/>
            <person name="Nakagawa S."/>
            <person name="Yoshida T."/>
            <person name="Sawayama S."/>
        </authorList>
    </citation>
    <scope>NUCLEOTIDE SEQUENCE [LARGE SCALE GENOMIC DNA]</scope>
    <source>
        <strain evidence="2 3">NIES-144</strain>
    </source>
</reference>